<name>A0A497EQ88_9CREN</name>
<keyword evidence="9 10" id="KW-0472">Membrane</keyword>
<gene>
    <name evidence="10 11" type="primary">mtrG</name>
    <name evidence="11" type="ORF">DRJ31_05080</name>
    <name evidence="12" type="ORF">DRJ33_07400</name>
</gene>
<evidence type="ECO:0000256" key="4">
    <source>
        <dbReference type="ARBA" id="ARBA00022679"/>
    </source>
</evidence>
<evidence type="ECO:0000256" key="5">
    <source>
        <dbReference type="ARBA" id="ARBA00022692"/>
    </source>
</evidence>
<dbReference type="NCBIfam" id="TIGR01149">
    <property type="entry name" value="mtrG"/>
    <property type="match status" value="1"/>
</dbReference>
<keyword evidence="6 10" id="KW-1278">Translocase</keyword>
<comment type="similarity">
    <text evidence="10">Belongs to the MtrG family.</text>
</comment>
<dbReference type="AlphaFoldDB" id="A0A497EQ88"/>
<comment type="caution">
    <text evidence="11">The sequence shown here is derived from an EMBL/GenBank/DDBJ whole genome shotgun (WGS) entry which is preliminary data.</text>
</comment>
<evidence type="ECO:0000256" key="9">
    <source>
        <dbReference type="ARBA" id="ARBA00023136"/>
    </source>
</evidence>
<reference evidence="13 14" key="1">
    <citation type="submission" date="2018-06" db="EMBL/GenBank/DDBJ databases">
        <title>Extensive metabolic versatility and redundancy in microbially diverse, dynamic hydrothermal sediments.</title>
        <authorList>
            <person name="Dombrowski N."/>
            <person name="Teske A."/>
            <person name="Baker B.J."/>
        </authorList>
    </citation>
    <scope>NUCLEOTIDE SEQUENCE [LARGE SCALE GENOMIC DNA]</scope>
    <source>
        <strain evidence="12">B34_G17</strain>
        <strain evidence="11">B66_G16</strain>
    </source>
</reference>
<comment type="subunit">
    <text evidence="10">The complex is composed of 8 subunits; MtrA, MtrB, MtrC, MtrD, MtrE, MtrF, MtrG and MtrH.</text>
</comment>
<dbReference type="GO" id="GO:0006730">
    <property type="term" value="P:one-carbon metabolic process"/>
    <property type="evidence" value="ECO:0007669"/>
    <property type="project" value="UniProtKB-UniRule"/>
</dbReference>
<feature type="transmembrane region" description="Helical" evidence="10">
    <location>
        <begin position="51"/>
        <end position="70"/>
    </location>
</feature>
<dbReference type="GO" id="GO:0015948">
    <property type="term" value="P:methanogenesis"/>
    <property type="evidence" value="ECO:0007669"/>
    <property type="project" value="UniProtKB-KW"/>
</dbReference>
<comment type="catalytic activity">
    <reaction evidence="10">
        <text>5-methyl-5,6,7,8-tetrahydromethanopterin + coenzyme M + 2 Na(+)(in) = 5,6,7,8-tetrahydromethanopterin + methyl-coenzyme M + 2 Na(+)(out)</text>
        <dbReference type="Rhea" id="RHEA:53492"/>
        <dbReference type="ChEBI" id="CHEBI:29101"/>
        <dbReference type="ChEBI" id="CHEBI:58103"/>
        <dbReference type="ChEBI" id="CHEBI:58116"/>
        <dbReference type="ChEBI" id="CHEBI:58286"/>
        <dbReference type="ChEBI" id="CHEBI:58319"/>
        <dbReference type="EC" id="7.2.1.4"/>
    </reaction>
</comment>
<dbReference type="GO" id="GO:0005886">
    <property type="term" value="C:plasma membrane"/>
    <property type="evidence" value="ECO:0007669"/>
    <property type="project" value="UniProtKB-SubCell"/>
</dbReference>
<dbReference type="GO" id="GO:0030269">
    <property type="term" value="F:tetrahydromethanopterin S-methyltransferase activity"/>
    <property type="evidence" value="ECO:0007669"/>
    <property type="project" value="UniProtKB-UniRule"/>
</dbReference>
<organism evidence="11 14">
    <name type="scientific">Thermoproteota archaeon</name>
    <dbReference type="NCBI Taxonomy" id="2056631"/>
    <lineage>
        <taxon>Archaea</taxon>
        <taxon>Thermoproteota</taxon>
    </lineage>
</organism>
<evidence type="ECO:0000256" key="6">
    <source>
        <dbReference type="ARBA" id="ARBA00022967"/>
    </source>
</evidence>
<dbReference type="EMBL" id="QMQV01000037">
    <property type="protein sequence ID" value="RLE49397.1"/>
    <property type="molecule type" value="Genomic_DNA"/>
</dbReference>
<evidence type="ECO:0000313" key="11">
    <source>
        <dbReference type="EMBL" id="RLE49397.1"/>
    </source>
</evidence>
<keyword evidence="7 10" id="KW-1133">Transmembrane helix</keyword>
<dbReference type="EMBL" id="QMQX01000169">
    <property type="protein sequence ID" value="RLE50488.1"/>
    <property type="molecule type" value="Genomic_DNA"/>
</dbReference>
<evidence type="ECO:0000256" key="2">
    <source>
        <dbReference type="ARBA" id="ARBA00022563"/>
    </source>
</evidence>
<keyword evidence="5 10" id="KW-0812">Transmembrane</keyword>
<protein>
    <recommendedName>
        <fullName evidence="10">Tetrahydromethanopterin S-methyltransferase subunit G</fullName>
        <ecNumber evidence="10">7.2.1.4</ecNumber>
    </recommendedName>
    <alternativeName>
        <fullName evidence="10">N5-methyltetrahydromethanopterin--coenzyme M methyltransferase subunit G</fullName>
    </alternativeName>
</protein>
<sequence>MEEELRAPTVVTPQDEFKAIMAKLDEIDDRVSFVLGEVTQREGLKFGTHIGFIYGLFVGLLISIILKFVLNLL</sequence>
<evidence type="ECO:0000256" key="8">
    <source>
        <dbReference type="ARBA" id="ARBA00022994"/>
    </source>
</evidence>
<dbReference type="EC" id="7.2.1.4" evidence="10"/>
<evidence type="ECO:0000313" key="12">
    <source>
        <dbReference type="EMBL" id="RLE50488.1"/>
    </source>
</evidence>
<keyword evidence="1 10" id="KW-1003">Cell membrane</keyword>
<comment type="function">
    <text evidence="10">Part of a complex that catalyzes the formation of methyl-coenzyme M and tetrahydromethanopterin from coenzyme M and methyl-tetrahydromethanopterin. This is an energy-conserving, sodium-ion translocating step.</text>
</comment>
<keyword evidence="8" id="KW-0484">Methanogenesis</keyword>
<evidence type="ECO:0000256" key="10">
    <source>
        <dbReference type="HAMAP-Rule" id="MF_01500"/>
    </source>
</evidence>
<evidence type="ECO:0000313" key="14">
    <source>
        <dbReference type="Proteomes" id="UP000278475"/>
    </source>
</evidence>
<accession>A0A497EQ88</accession>
<dbReference type="Pfam" id="PF04210">
    <property type="entry name" value="MtrG"/>
    <property type="match status" value="1"/>
</dbReference>
<keyword evidence="3 10" id="KW-0489">Methyltransferase</keyword>
<evidence type="ECO:0000256" key="7">
    <source>
        <dbReference type="ARBA" id="ARBA00022989"/>
    </source>
</evidence>
<evidence type="ECO:0000313" key="13">
    <source>
        <dbReference type="Proteomes" id="UP000272051"/>
    </source>
</evidence>
<dbReference type="Proteomes" id="UP000278475">
    <property type="component" value="Unassembled WGS sequence"/>
</dbReference>
<dbReference type="Proteomes" id="UP000272051">
    <property type="component" value="Unassembled WGS sequence"/>
</dbReference>
<evidence type="ECO:0000256" key="1">
    <source>
        <dbReference type="ARBA" id="ARBA00022475"/>
    </source>
</evidence>
<dbReference type="HAMAP" id="MF_01500">
    <property type="entry name" value="MtrG"/>
    <property type="match status" value="1"/>
</dbReference>
<comment type="subcellular location">
    <subcellularLocation>
        <location evidence="10">Cell membrane</location>
        <topology evidence="10">Single-pass membrane protein</topology>
    </subcellularLocation>
</comment>
<keyword evidence="4 10" id="KW-0808">Transferase</keyword>
<dbReference type="InterPro" id="IPR005866">
    <property type="entry name" value="THM_MeTrfase_su_G"/>
</dbReference>
<dbReference type="GO" id="GO:0032259">
    <property type="term" value="P:methylation"/>
    <property type="evidence" value="ECO:0007669"/>
    <property type="project" value="UniProtKB-KW"/>
</dbReference>
<keyword evidence="2 10" id="KW-0554">One-carbon metabolism</keyword>
<proteinExistence type="inferred from homology"/>
<evidence type="ECO:0000256" key="3">
    <source>
        <dbReference type="ARBA" id="ARBA00022603"/>
    </source>
</evidence>